<feature type="compositionally biased region" description="Basic and acidic residues" evidence="1">
    <location>
        <begin position="282"/>
        <end position="304"/>
    </location>
</feature>
<keyword evidence="2" id="KW-0812">Transmembrane</keyword>
<sequence length="405" mass="43016">MNGRIDATGHGRHRHRRGSGTWTPAVPPLQGHQSHRAYGTTSTLESPLERTDPGFRAARGVLPIPPAPLERLTPPPLPSQRVDSRPPALVPADAERTDELKPVRRTKVTLTPPPPPVVPDDEYDDDTRIFVAPPVDGLGTFDIGTVPASVTPPRTWRKAAWFAAASSGGVVVAMLCAGTFLVGQQPTGEPRAIDGWPGENGGGSHPLVQGDLPLPGDGTGTGTSDEPTDSVVAVPDTELPVSSDEPEADIGEAPSSTLGGGPPSNNSPSSPGTPAETQPDSSKPKPELKKPPEKPAQRDFEKQRYFTGYDAEAMADHSEQFFNTVTEDPGSAAALTEGELQKQGASGLRESYSDVAYFEVKHIYVDPNDGVTLNTVEVTHEDGSKTTEQRTLVFSENDKITDDGR</sequence>
<keyword evidence="4" id="KW-1185">Reference proteome</keyword>
<keyword evidence="2" id="KW-0472">Membrane</keyword>
<feature type="compositionally biased region" description="Low complexity" evidence="1">
    <location>
        <begin position="263"/>
        <end position="274"/>
    </location>
</feature>
<evidence type="ECO:0000313" key="4">
    <source>
        <dbReference type="Proteomes" id="UP000741013"/>
    </source>
</evidence>
<keyword evidence="2" id="KW-1133">Transmembrane helix</keyword>
<reference evidence="3 4" key="1">
    <citation type="submission" date="2021-03" db="EMBL/GenBank/DDBJ databases">
        <title>Sequencing the genomes of 1000 actinobacteria strains.</title>
        <authorList>
            <person name="Klenk H.-P."/>
        </authorList>
    </citation>
    <scope>NUCLEOTIDE SEQUENCE [LARGE SCALE GENOMIC DNA]</scope>
    <source>
        <strain evidence="3 4">DSM 45510</strain>
    </source>
</reference>
<evidence type="ECO:0000256" key="1">
    <source>
        <dbReference type="SAM" id="MobiDB-lite"/>
    </source>
</evidence>
<feature type="region of interest" description="Disordered" evidence="1">
    <location>
        <begin position="1"/>
        <end position="51"/>
    </location>
</feature>
<dbReference type="EMBL" id="JAGGMS010000001">
    <property type="protein sequence ID" value="MBP2180563.1"/>
    <property type="molecule type" value="Genomic_DNA"/>
</dbReference>
<feature type="region of interest" description="Disordered" evidence="1">
    <location>
        <begin position="380"/>
        <end position="405"/>
    </location>
</feature>
<dbReference type="Proteomes" id="UP000741013">
    <property type="component" value="Unassembled WGS sequence"/>
</dbReference>
<evidence type="ECO:0000313" key="3">
    <source>
        <dbReference type="EMBL" id="MBP2180563.1"/>
    </source>
</evidence>
<feature type="compositionally biased region" description="Pro residues" evidence="1">
    <location>
        <begin position="64"/>
        <end position="78"/>
    </location>
</feature>
<protein>
    <submittedName>
        <fullName evidence="3">Uncharacterized protein</fullName>
    </submittedName>
</protein>
<accession>A0ABS4PP12</accession>
<feature type="region of interest" description="Disordered" evidence="1">
    <location>
        <begin position="186"/>
        <end position="312"/>
    </location>
</feature>
<name>A0ABS4PP12_9PSEU</name>
<evidence type="ECO:0000256" key="2">
    <source>
        <dbReference type="SAM" id="Phobius"/>
    </source>
</evidence>
<gene>
    <name evidence="3" type="ORF">JOM49_002089</name>
</gene>
<dbReference type="RefSeq" id="WP_245369284.1">
    <property type="nucleotide sequence ID" value="NZ_JAGGMS010000001.1"/>
</dbReference>
<feature type="region of interest" description="Disordered" evidence="1">
    <location>
        <begin position="106"/>
        <end position="125"/>
    </location>
</feature>
<feature type="region of interest" description="Disordered" evidence="1">
    <location>
        <begin position="64"/>
        <end position="89"/>
    </location>
</feature>
<comment type="caution">
    <text evidence="3">The sequence shown here is derived from an EMBL/GenBank/DDBJ whole genome shotgun (WGS) entry which is preliminary data.</text>
</comment>
<feature type="transmembrane region" description="Helical" evidence="2">
    <location>
        <begin position="159"/>
        <end position="182"/>
    </location>
</feature>
<organism evidence="3 4">
    <name type="scientific">Amycolatopsis magusensis</name>
    <dbReference type="NCBI Taxonomy" id="882444"/>
    <lineage>
        <taxon>Bacteria</taxon>
        <taxon>Bacillati</taxon>
        <taxon>Actinomycetota</taxon>
        <taxon>Actinomycetes</taxon>
        <taxon>Pseudonocardiales</taxon>
        <taxon>Pseudonocardiaceae</taxon>
        <taxon>Amycolatopsis</taxon>
    </lineage>
</organism>
<feature type="compositionally biased region" description="Basic and acidic residues" evidence="1">
    <location>
        <begin position="396"/>
        <end position="405"/>
    </location>
</feature>
<proteinExistence type="predicted"/>